<dbReference type="RefSeq" id="WP_017154726.1">
    <property type="nucleotide sequence ID" value="NZ_CAWLZN010000002.1"/>
</dbReference>
<sequence length="146" mass="16333">MNDPLPYIAGVVRDVFRDVPGPGRWPRDDEITRELGTATHYCVLAQGRPDDGPLAVWIEFGTQDADARNRRELGELFARWNGERIAEARATLDGEQAPFATFAAVLFDYLRLPVMAGPVTARHAEIDQHRAMTAALKAPIRSTRRH</sequence>
<protein>
    <submittedName>
        <fullName evidence="1">Uncharacterized protein</fullName>
    </submittedName>
</protein>
<dbReference type="EMBL" id="JAJGQJ010000057">
    <property type="protein sequence ID" value="MCC4621894.1"/>
    <property type="molecule type" value="Genomic_DNA"/>
</dbReference>
<evidence type="ECO:0000313" key="2">
    <source>
        <dbReference type="Proteomes" id="UP001199206"/>
    </source>
</evidence>
<name>A0ABS8HJK7_9XANT</name>
<keyword evidence="2" id="KW-1185">Reference proteome</keyword>
<gene>
    <name evidence="1" type="ORF">LL965_18145</name>
</gene>
<reference evidence="1 2" key="1">
    <citation type="submission" date="2021-10" db="EMBL/GenBank/DDBJ databases">
        <title>Genome sequencing of Xanthomonas strains from NCPPB.</title>
        <authorList>
            <person name="Hussein R."/>
            <person name="Harrison J."/>
            <person name="Studholme D.J."/>
            <person name="Vicente J."/>
            <person name="Grant M."/>
        </authorList>
    </citation>
    <scope>NUCLEOTIDE SEQUENCE [LARGE SCALE GENOMIC DNA]</scope>
    <source>
        <strain evidence="1 2">NCPPB 101</strain>
    </source>
</reference>
<organism evidence="1 2">
    <name type="scientific">Xanthomonas cassavae CFBP 4642</name>
    <dbReference type="NCBI Taxonomy" id="1219375"/>
    <lineage>
        <taxon>Bacteria</taxon>
        <taxon>Pseudomonadati</taxon>
        <taxon>Pseudomonadota</taxon>
        <taxon>Gammaproteobacteria</taxon>
        <taxon>Lysobacterales</taxon>
        <taxon>Lysobacteraceae</taxon>
        <taxon>Xanthomonas</taxon>
    </lineage>
</organism>
<evidence type="ECO:0000313" key="1">
    <source>
        <dbReference type="EMBL" id="MCC4621894.1"/>
    </source>
</evidence>
<comment type="caution">
    <text evidence="1">The sequence shown here is derived from an EMBL/GenBank/DDBJ whole genome shotgun (WGS) entry which is preliminary data.</text>
</comment>
<accession>A0ABS8HJK7</accession>
<proteinExistence type="predicted"/>
<dbReference type="Proteomes" id="UP001199206">
    <property type="component" value="Unassembled WGS sequence"/>
</dbReference>